<reference evidence="4" key="3">
    <citation type="submission" date="2025-09" db="UniProtKB">
        <authorList>
            <consortium name="Ensembl"/>
        </authorList>
    </citation>
    <scope>IDENTIFICATION</scope>
</reference>
<sequence length="229" mass="25467">MFKEIHNFFGLCVLSNFVFSCSGENTSFEKSSRYFPGMMHGLRETLGDLSEEIHGYLVHLIGARSVETTQKCFFLGVGYLAEAVASGANVIMLYVTQFLKAAGVDVAMPFNSVTPEAVVYVGQWLLLALIGYWLLSLAFRLVASTLRRVLWLLKLGVVLGLFGWILSDHQAETETTALRLAGLVVVCVLLGIGPSRGNSTEDMEDHVKVLEKRVKDMERMMGKVRDRRP</sequence>
<dbReference type="Proteomes" id="UP000265140">
    <property type="component" value="Chromosome 25"/>
</dbReference>
<dbReference type="InterPro" id="IPR039492">
    <property type="entry name" value="TMEM109"/>
</dbReference>
<dbReference type="GO" id="GO:0042771">
    <property type="term" value="P:intrinsic apoptotic signaling pathway in response to DNA damage by p53 class mediator"/>
    <property type="evidence" value="ECO:0007669"/>
    <property type="project" value="TreeGrafter"/>
</dbReference>
<feature type="transmembrane region" description="Helical" evidence="2">
    <location>
        <begin position="177"/>
        <end position="193"/>
    </location>
</feature>
<reference evidence="4" key="2">
    <citation type="submission" date="2025-08" db="UniProtKB">
        <authorList>
            <consortium name="Ensembl"/>
        </authorList>
    </citation>
    <scope>IDENTIFICATION</scope>
</reference>
<keyword evidence="2" id="KW-1133">Transmembrane helix</keyword>
<evidence type="ECO:0008006" key="6">
    <source>
        <dbReference type="Google" id="ProtNLM"/>
    </source>
</evidence>
<evidence type="ECO:0000313" key="4">
    <source>
        <dbReference type="Ensembl" id="ENSELUP00000086395.1"/>
    </source>
</evidence>
<proteinExistence type="predicted"/>
<reference evidence="4 5" key="1">
    <citation type="submission" date="2020-02" db="EMBL/GenBank/DDBJ databases">
        <title>Esox lucius (northern pike) genome, fEsoLuc1, primary haplotype.</title>
        <authorList>
            <person name="Myers G."/>
            <person name="Karagic N."/>
            <person name="Meyer A."/>
            <person name="Pippel M."/>
            <person name="Reichard M."/>
            <person name="Winkler S."/>
            <person name="Tracey A."/>
            <person name="Sims Y."/>
            <person name="Howe K."/>
            <person name="Rhie A."/>
            <person name="Formenti G."/>
            <person name="Durbin R."/>
            <person name="Fedrigo O."/>
            <person name="Jarvis E.D."/>
        </authorList>
    </citation>
    <scope>NUCLEOTIDE SEQUENCE [LARGE SCALE GENOMIC DNA]</scope>
</reference>
<feature type="chain" id="PRO_5044298315" description="Transmembrane protein 109" evidence="3">
    <location>
        <begin position="24"/>
        <end position="229"/>
    </location>
</feature>
<name>A0AAY5KDS6_ESOLU</name>
<keyword evidence="2" id="KW-0812">Transmembrane</keyword>
<dbReference type="PANTHER" id="PTHR14550:SF2">
    <property type="entry name" value="TRANSMEMBRANE PROTEIN 109"/>
    <property type="match status" value="1"/>
</dbReference>
<feature type="transmembrane region" description="Helical" evidence="2">
    <location>
        <begin position="149"/>
        <end position="165"/>
    </location>
</feature>
<keyword evidence="3" id="KW-0732">Signal</keyword>
<dbReference type="Pfam" id="PF14965">
    <property type="entry name" value="BRI3BP"/>
    <property type="match status" value="1"/>
</dbReference>
<evidence type="ECO:0000313" key="5">
    <source>
        <dbReference type="Proteomes" id="UP000265140"/>
    </source>
</evidence>
<dbReference type="GO" id="GO:0071480">
    <property type="term" value="P:cellular response to gamma radiation"/>
    <property type="evidence" value="ECO:0007669"/>
    <property type="project" value="InterPro"/>
</dbReference>
<keyword evidence="2" id="KW-0472">Membrane</keyword>
<feature type="transmembrane region" description="Helical" evidence="2">
    <location>
        <begin position="73"/>
        <end position="97"/>
    </location>
</feature>
<keyword evidence="5" id="KW-1185">Reference proteome</keyword>
<organism evidence="4 5">
    <name type="scientific">Esox lucius</name>
    <name type="common">Northern pike</name>
    <dbReference type="NCBI Taxonomy" id="8010"/>
    <lineage>
        <taxon>Eukaryota</taxon>
        <taxon>Metazoa</taxon>
        <taxon>Chordata</taxon>
        <taxon>Craniata</taxon>
        <taxon>Vertebrata</taxon>
        <taxon>Euteleostomi</taxon>
        <taxon>Actinopterygii</taxon>
        <taxon>Neopterygii</taxon>
        <taxon>Teleostei</taxon>
        <taxon>Protacanthopterygii</taxon>
        <taxon>Esociformes</taxon>
        <taxon>Esocidae</taxon>
        <taxon>Esox</taxon>
    </lineage>
</organism>
<protein>
    <recommendedName>
        <fullName evidence="6">Transmembrane protein 109</fullName>
    </recommendedName>
</protein>
<feature type="coiled-coil region" evidence="1">
    <location>
        <begin position="200"/>
        <end position="227"/>
    </location>
</feature>
<evidence type="ECO:0000256" key="1">
    <source>
        <dbReference type="SAM" id="Coils"/>
    </source>
</evidence>
<dbReference type="Ensembl" id="ENSELUT00000109931.1">
    <property type="protein sequence ID" value="ENSELUP00000086395.1"/>
    <property type="gene ID" value="ENSELUG00000042430.1"/>
</dbReference>
<dbReference type="AlphaFoldDB" id="A0AAY5KDS6"/>
<dbReference type="PROSITE" id="PS51257">
    <property type="entry name" value="PROKAR_LIPOPROTEIN"/>
    <property type="match status" value="1"/>
</dbReference>
<dbReference type="RefSeq" id="XP_010889945.1">
    <property type="nucleotide sequence ID" value="XM_010891643.4"/>
</dbReference>
<evidence type="ECO:0000256" key="3">
    <source>
        <dbReference type="SAM" id="SignalP"/>
    </source>
</evidence>
<dbReference type="GeneID" id="105022891"/>
<feature type="signal peptide" evidence="3">
    <location>
        <begin position="1"/>
        <end position="23"/>
    </location>
</feature>
<dbReference type="PANTHER" id="PTHR14550">
    <property type="entry name" value="TRANSMEMBRANE PROTEIN 109"/>
    <property type="match status" value="1"/>
</dbReference>
<feature type="transmembrane region" description="Helical" evidence="2">
    <location>
        <begin position="117"/>
        <end position="142"/>
    </location>
</feature>
<dbReference type="KEGG" id="els:105022891"/>
<dbReference type="GeneTree" id="ENSGT00510000052596"/>
<dbReference type="CTD" id="79073"/>
<accession>A0AAY5KDS6</accession>
<keyword evidence="1" id="KW-0175">Coiled coil</keyword>
<evidence type="ECO:0000256" key="2">
    <source>
        <dbReference type="SAM" id="Phobius"/>
    </source>
</evidence>